<dbReference type="Proteomes" id="UP001209083">
    <property type="component" value="Chromosome"/>
</dbReference>
<dbReference type="RefSeq" id="WP_349639204.1">
    <property type="nucleotide sequence ID" value="NZ_CP090958.1"/>
</dbReference>
<sequence>MTTAGIILAAGAGRRMGKPKALLRTEEGISWARHSYDVLRAADVAHIVVVLGAEADRVGAEFPGAKHSVDRAASPDLVVADSWRLGIGASLGAGLRHLLADRVTDAALVTLVDTPGVSSAVVHRLLDAASGQSALARASYNGVPLHPVLLGRDHWGGIIETAQGDTGARDYLRDRADDVRLIECADIGSGIDIDTPEQLTEWNQ</sequence>
<accession>A0ABY8QVK6</accession>
<organism evidence="2 3">
    <name type="scientific">Saxibacter everestensis</name>
    <dbReference type="NCBI Taxonomy" id="2909229"/>
    <lineage>
        <taxon>Bacteria</taxon>
        <taxon>Bacillati</taxon>
        <taxon>Actinomycetota</taxon>
        <taxon>Actinomycetes</taxon>
        <taxon>Micrococcales</taxon>
        <taxon>Brevibacteriaceae</taxon>
        <taxon>Saxibacter</taxon>
    </lineage>
</organism>
<dbReference type="InterPro" id="IPR029044">
    <property type="entry name" value="Nucleotide-diphossugar_trans"/>
</dbReference>
<reference evidence="2 3" key="1">
    <citation type="submission" date="2023-05" db="EMBL/GenBank/DDBJ databases">
        <title>Lithophilousrod everest ZFBP1038 complete genpme.</title>
        <authorList>
            <person name="Tian M."/>
        </authorList>
    </citation>
    <scope>NUCLEOTIDE SEQUENCE [LARGE SCALE GENOMIC DNA]</scope>
    <source>
        <strain evidence="2 3">ZFBP1038</strain>
    </source>
</reference>
<dbReference type="Pfam" id="PF12804">
    <property type="entry name" value="NTP_transf_3"/>
    <property type="match status" value="1"/>
</dbReference>
<evidence type="ECO:0000313" key="3">
    <source>
        <dbReference type="Proteomes" id="UP001209083"/>
    </source>
</evidence>
<dbReference type="PANTHER" id="PTHR43777:SF1">
    <property type="entry name" value="MOLYBDENUM COFACTOR CYTIDYLYLTRANSFERASE"/>
    <property type="match status" value="1"/>
</dbReference>
<gene>
    <name evidence="2" type="ORF">LWF01_01140</name>
</gene>
<keyword evidence="3" id="KW-1185">Reference proteome</keyword>
<dbReference type="InterPro" id="IPR025877">
    <property type="entry name" value="MobA-like_NTP_Trfase"/>
</dbReference>
<dbReference type="EMBL" id="CP090958">
    <property type="protein sequence ID" value="WGW12404.1"/>
    <property type="molecule type" value="Genomic_DNA"/>
</dbReference>
<evidence type="ECO:0000259" key="1">
    <source>
        <dbReference type="Pfam" id="PF12804"/>
    </source>
</evidence>
<dbReference type="PANTHER" id="PTHR43777">
    <property type="entry name" value="MOLYBDENUM COFACTOR CYTIDYLYLTRANSFERASE"/>
    <property type="match status" value="1"/>
</dbReference>
<protein>
    <submittedName>
        <fullName evidence="2">Nucleotidyltransferase family protein</fullName>
    </submittedName>
</protein>
<name>A0ABY8QVK6_9MICO</name>
<evidence type="ECO:0000313" key="2">
    <source>
        <dbReference type="EMBL" id="WGW12404.1"/>
    </source>
</evidence>
<dbReference type="CDD" id="cd04182">
    <property type="entry name" value="GT_2_like_f"/>
    <property type="match status" value="1"/>
</dbReference>
<dbReference type="Gene3D" id="3.90.550.10">
    <property type="entry name" value="Spore Coat Polysaccharide Biosynthesis Protein SpsA, Chain A"/>
    <property type="match status" value="1"/>
</dbReference>
<feature type="domain" description="MobA-like NTP transferase" evidence="1">
    <location>
        <begin position="5"/>
        <end position="175"/>
    </location>
</feature>
<dbReference type="SUPFAM" id="SSF53448">
    <property type="entry name" value="Nucleotide-diphospho-sugar transferases"/>
    <property type="match status" value="1"/>
</dbReference>
<proteinExistence type="predicted"/>